<comment type="caution">
    <text evidence="1">The sequence shown here is derived from an EMBL/GenBank/DDBJ whole genome shotgun (WGS) entry which is preliminary data.</text>
</comment>
<sequence length="60" mass="7004">MNAKSTRIIVIRKENRGKNSQHTTQTKPHYYHHHLQSITATVLTKKMIIMEVKGSFDVKK</sequence>
<keyword evidence="2" id="KW-1185">Reference proteome</keyword>
<organism evidence="1 2">
    <name type="scientific">Dermatophagoides pteronyssinus</name>
    <name type="common">European house dust mite</name>
    <dbReference type="NCBI Taxonomy" id="6956"/>
    <lineage>
        <taxon>Eukaryota</taxon>
        <taxon>Metazoa</taxon>
        <taxon>Ecdysozoa</taxon>
        <taxon>Arthropoda</taxon>
        <taxon>Chelicerata</taxon>
        <taxon>Arachnida</taxon>
        <taxon>Acari</taxon>
        <taxon>Acariformes</taxon>
        <taxon>Sarcoptiformes</taxon>
        <taxon>Astigmata</taxon>
        <taxon>Psoroptidia</taxon>
        <taxon>Analgoidea</taxon>
        <taxon>Pyroglyphidae</taxon>
        <taxon>Dermatophagoidinae</taxon>
        <taxon>Dermatophagoides</taxon>
    </lineage>
</organism>
<dbReference type="Proteomes" id="UP000887458">
    <property type="component" value="Unassembled WGS sequence"/>
</dbReference>
<dbReference type="EMBL" id="NJHN03000039">
    <property type="protein sequence ID" value="KAH9421557.1"/>
    <property type="molecule type" value="Genomic_DNA"/>
</dbReference>
<name>A0ABQ8JGJ9_DERPT</name>
<accession>A0ABQ8JGJ9</accession>
<evidence type="ECO:0000313" key="1">
    <source>
        <dbReference type="EMBL" id="KAH9421557.1"/>
    </source>
</evidence>
<reference evidence="1 2" key="2">
    <citation type="journal article" date="2022" name="Mol. Biol. Evol.">
        <title>Comparative Genomics Reveals Insights into the Divergent Evolution of Astigmatic Mites and Household Pest Adaptations.</title>
        <authorList>
            <person name="Xiong Q."/>
            <person name="Wan A.T."/>
            <person name="Liu X."/>
            <person name="Fung C.S."/>
            <person name="Xiao X."/>
            <person name="Malainual N."/>
            <person name="Hou J."/>
            <person name="Wang L."/>
            <person name="Wang M."/>
            <person name="Yang K.Y."/>
            <person name="Cui Y."/>
            <person name="Leung E.L."/>
            <person name="Nong W."/>
            <person name="Shin S.K."/>
            <person name="Au S.W."/>
            <person name="Jeong K.Y."/>
            <person name="Chew F.T."/>
            <person name="Hui J.H."/>
            <person name="Leung T.F."/>
            <person name="Tungtrongchitr A."/>
            <person name="Zhong N."/>
            <person name="Liu Z."/>
            <person name="Tsui S.K."/>
        </authorList>
    </citation>
    <scope>NUCLEOTIDE SEQUENCE [LARGE SCALE GENOMIC DNA]</scope>
    <source>
        <strain evidence="1">Derp</strain>
    </source>
</reference>
<evidence type="ECO:0000313" key="2">
    <source>
        <dbReference type="Proteomes" id="UP000887458"/>
    </source>
</evidence>
<reference evidence="1 2" key="1">
    <citation type="journal article" date="2018" name="J. Allergy Clin. Immunol.">
        <title>High-quality assembly of Dermatophagoides pteronyssinus genome and transcriptome reveals a wide range of novel allergens.</title>
        <authorList>
            <person name="Liu X.Y."/>
            <person name="Yang K.Y."/>
            <person name="Wang M.Q."/>
            <person name="Kwok J.S."/>
            <person name="Zeng X."/>
            <person name="Yang Z."/>
            <person name="Xiao X.J."/>
            <person name="Lau C.P."/>
            <person name="Li Y."/>
            <person name="Huang Z.M."/>
            <person name="Ba J.G."/>
            <person name="Yim A.K."/>
            <person name="Ouyang C.Y."/>
            <person name="Ngai S.M."/>
            <person name="Chan T.F."/>
            <person name="Leung E.L."/>
            <person name="Liu L."/>
            <person name="Liu Z.G."/>
            <person name="Tsui S.K."/>
        </authorList>
    </citation>
    <scope>NUCLEOTIDE SEQUENCE [LARGE SCALE GENOMIC DNA]</scope>
    <source>
        <strain evidence="1">Derp</strain>
    </source>
</reference>
<proteinExistence type="predicted"/>
<gene>
    <name evidence="1" type="ORF">DERP_008958</name>
</gene>
<protein>
    <submittedName>
        <fullName evidence="1">Uncharacterized protein</fullName>
    </submittedName>
</protein>